<dbReference type="InterPro" id="IPR003400">
    <property type="entry name" value="ExbD"/>
</dbReference>
<keyword evidence="6" id="KW-0472">Membrane</keyword>
<evidence type="ECO:0000313" key="9">
    <source>
        <dbReference type="Proteomes" id="UP000825258"/>
    </source>
</evidence>
<keyword evidence="9" id="KW-1185">Reference proteome</keyword>
<keyword evidence="4 7" id="KW-0812">Transmembrane</keyword>
<evidence type="ECO:0000256" key="2">
    <source>
        <dbReference type="ARBA" id="ARBA00005811"/>
    </source>
</evidence>
<comment type="subcellular location">
    <subcellularLocation>
        <location evidence="1">Cell membrane</location>
        <topology evidence="1">Single-pass membrane protein</topology>
    </subcellularLocation>
    <subcellularLocation>
        <location evidence="7">Cell membrane</location>
        <topology evidence="7">Single-pass type II membrane protein</topology>
    </subcellularLocation>
</comment>
<dbReference type="PANTHER" id="PTHR30558">
    <property type="entry name" value="EXBD MEMBRANE COMPONENT OF PMF-DRIVEN MACROMOLECULE IMPORT SYSTEM"/>
    <property type="match status" value="1"/>
</dbReference>
<evidence type="ECO:0000256" key="6">
    <source>
        <dbReference type="ARBA" id="ARBA00023136"/>
    </source>
</evidence>
<evidence type="ECO:0000256" key="7">
    <source>
        <dbReference type="RuleBase" id="RU003879"/>
    </source>
</evidence>
<keyword evidence="3" id="KW-1003">Cell membrane</keyword>
<keyword evidence="5" id="KW-1133">Transmembrane helix</keyword>
<dbReference type="Proteomes" id="UP000825258">
    <property type="component" value="Chromosome"/>
</dbReference>
<keyword evidence="7" id="KW-0653">Protein transport</keyword>
<keyword evidence="7" id="KW-0813">Transport</keyword>
<comment type="similarity">
    <text evidence="2 7">Belongs to the ExbD/TolR family.</text>
</comment>
<evidence type="ECO:0000313" key="8">
    <source>
        <dbReference type="EMBL" id="BCY28239.1"/>
    </source>
</evidence>
<gene>
    <name evidence="8" type="ORF">KK2020170_11070</name>
</gene>
<dbReference type="Gene3D" id="3.30.420.270">
    <property type="match status" value="1"/>
</dbReference>
<evidence type="ECO:0000256" key="5">
    <source>
        <dbReference type="ARBA" id="ARBA00022989"/>
    </source>
</evidence>
<dbReference type="EMBL" id="AP024749">
    <property type="protein sequence ID" value="BCY28239.1"/>
    <property type="molecule type" value="Genomic_DNA"/>
</dbReference>
<sequence>MRIGKNKNKVSTEFNMSSMTDIVFLLLIFFMLTSTMVTTNALDLVLPKGKGKTDSNKSTAVNITNELKFYIDKTEVSKEDLEKRLLEILPEDENDKGRAIVLRAEEDVPYKEVVFVMDVANRNRIKTVAAVNPK</sequence>
<dbReference type="Pfam" id="PF02472">
    <property type="entry name" value="ExbD"/>
    <property type="match status" value="1"/>
</dbReference>
<organism evidence="8 9">
    <name type="scientific">Flavobacterium okayamense</name>
    <dbReference type="NCBI Taxonomy" id="2830782"/>
    <lineage>
        <taxon>Bacteria</taxon>
        <taxon>Pseudomonadati</taxon>
        <taxon>Bacteroidota</taxon>
        <taxon>Flavobacteriia</taxon>
        <taxon>Flavobacteriales</taxon>
        <taxon>Flavobacteriaceae</taxon>
        <taxon>Flavobacterium</taxon>
    </lineage>
</organism>
<evidence type="ECO:0000256" key="3">
    <source>
        <dbReference type="ARBA" id="ARBA00022475"/>
    </source>
</evidence>
<protein>
    <submittedName>
        <fullName evidence="8">Biopolymer transporter ExbD</fullName>
    </submittedName>
</protein>
<dbReference type="RefSeq" id="WP_221259840.1">
    <property type="nucleotide sequence ID" value="NZ_AP024749.1"/>
</dbReference>
<accession>A0ABN6HUU9</accession>
<proteinExistence type="inferred from homology"/>
<name>A0ABN6HUU9_9FLAO</name>
<evidence type="ECO:0000256" key="4">
    <source>
        <dbReference type="ARBA" id="ARBA00022692"/>
    </source>
</evidence>
<evidence type="ECO:0000256" key="1">
    <source>
        <dbReference type="ARBA" id="ARBA00004162"/>
    </source>
</evidence>
<reference evidence="8 9" key="1">
    <citation type="submission" date="2021-06" db="EMBL/GenBank/DDBJ databases">
        <title>Whole genome sequences of Flavobacterium sp. KK2020170 and assembly.</title>
        <authorList>
            <person name="Kitahara K."/>
            <person name="Miyoshi S."/>
            <person name="Uesaka K."/>
        </authorList>
    </citation>
    <scope>NUCLEOTIDE SEQUENCE [LARGE SCALE GENOMIC DNA]</scope>
    <source>
        <strain evidence="8 9">KK2020170</strain>
    </source>
</reference>